<evidence type="ECO:0000313" key="1">
    <source>
        <dbReference type="EMBL" id="SFI59215.1"/>
    </source>
</evidence>
<reference evidence="1 2" key="1">
    <citation type="submission" date="2016-10" db="EMBL/GenBank/DDBJ databases">
        <authorList>
            <person name="de Groot N.N."/>
        </authorList>
    </citation>
    <scope>NUCLEOTIDE SEQUENCE [LARGE SCALE GENOMIC DNA]</scope>
    <source>
        <strain evidence="1 2">CGMCC 1.11156</strain>
    </source>
</reference>
<evidence type="ECO:0000313" key="2">
    <source>
        <dbReference type="Proteomes" id="UP000198649"/>
    </source>
</evidence>
<dbReference type="OrthoDB" id="9772295at2"/>
<organism evidence="1 2">
    <name type="scientific">Nocardioides psychrotolerans</name>
    <dbReference type="NCBI Taxonomy" id="1005945"/>
    <lineage>
        <taxon>Bacteria</taxon>
        <taxon>Bacillati</taxon>
        <taxon>Actinomycetota</taxon>
        <taxon>Actinomycetes</taxon>
        <taxon>Propionibacteriales</taxon>
        <taxon>Nocardioidaceae</taxon>
        <taxon>Nocardioides</taxon>
    </lineage>
</organism>
<dbReference type="PROSITE" id="PS51318">
    <property type="entry name" value="TAT"/>
    <property type="match status" value="1"/>
</dbReference>
<proteinExistence type="predicted"/>
<dbReference type="Pfam" id="PF08811">
    <property type="entry name" value="DUF1800"/>
    <property type="match status" value="1"/>
</dbReference>
<dbReference type="AlphaFoldDB" id="A0A1I3JH20"/>
<evidence type="ECO:0008006" key="3">
    <source>
        <dbReference type="Google" id="ProtNLM"/>
    </source>
</evidence>
<sequence length="527" mass="58240">MPPVPATSSRRAVLARAGAVGGVAVAGAVVAPGTAHAAFVPARYRGAPLLSSGSRHLVSRFSYGITPSLAASVRQDGGGSAWFEKQLDPAKITDTDTDVDGLRSWWSGLSRTPLDLWRRQVTGVEGGWEVMADYQRWLLLRRVSSQRQVLELMTEFWENHLNVPVNGDGPFTHRVSYGETIRRHALGSFEDLLHAAITHPAMLIYLDQAVSTKKHPNENLGRELLELHTVGRGTYAETDVKSSARILTGWLVDLWDTWEPSYSPDAHWTGPVTVMGFSDANPLADGRDLTRRYLTYLARHPATAQRIARKLVRKFVRDDAPQALVDHLAKVYLDNGTAIKPVLRALVAHPAFASAAGAKVKDPCEDLMSTFRALKIFVSRPPEGDAGEEHAANVMLWQASSLGAMPLAWPRPDGQPNDNESWSSPSRLIASMELHFVLSGGWWPEIGITYRSPGQWLPQPSVRFDVLVDHLSQQLLGRRSTSALLQACCEHLDVRPGEHITREHGVVKWNMPRLVTTLLDSPMFLTR</sequence>
<dbReference type="EMBL" id="FOQG01000010">
    <property type="protein sequence ID" value="SFI59215.1"/>
    <property type="molecule type" value="Genomic_DNA"/>
</dbReference>
<dbReference type="InterPro" id="IPR006311">
    <property type="entry name" value="TAT_signal"/>
</dbReference>
<dbReference type="Proteomes" id="UP000198649">
    <property type="component" value="Unassembled WGS sequence"/>
</dbReference>
<dbReference type="InterPro" id="IPR014917">
    <property type="entry name" value="DUF1800"/>
</dbReference>
<keyword evidence="2" id="KW-1185">Reference proteome</keyword>
<accession>A0A1I3JH20</accession>
<dbReference type="STRING" id="1005945.SAMN05216561_110123"/>
<name>A0A1I3JH20_9ACTN</name>
<gene>
    <name evidence="1" type="ORF">SAMN05216561_110123</name>
</gene>
<dbReference type="RefSeq" id="WP_091114236.1">
    <property type="nucleotide sequence ID" value="NZ_BKAF01000012.1"/>
</dbReference>
<protein>
    <recommendedName>
        <fullName evidence="3">DUF1800 domain-containing protein</fullName>
    </recommendedName>
</protein>